<dbReference type="EMBL" id="JAOVZB010000001">
    <property type="protein sequence ID" value="MCV2401863.1"/>
    <property type="molecule type" value="Genomic_DNA"/>
</dbReference>
<evidence type="ECO:0000313" key="2">
    <source>
        <dbReference type="EMBL" id="MCV2401863.1"/>
    </source>
</evidence>
<proteinExistence type="predicted"/>
<dbReference type="RefSeq" id="WP_263529236.1">
    <property type="nucleotide sequence ID" value="NZ_JAOVZB010000001.1"/>
</dbReference>
<feature type="transmembrane region" description="Helical" evidence="1">
    <location>
        <begin position="57"/>
        <end position="81"/>
    </location>
</feature>
<dbReference type="InterPro" id="IPR018750">
    <property type="entry name" value="DUF2306_membrane"/>
</dbReference>
<name>A0ABT2YPP4_9GAMM</name>
<keyword evidence="1" id="KW-1133">Transmembrane helix</keyword>
<feature type="transmembrane region" description="Helical" evidence="1">
    <location>
        <begin position="93"/>
        <end position="115"/>
    </location>
</feature>
<reference evidence="2 3" key="1">
    <citation type="submission" date="2022-10" db="EMBL/GenBank/DDBJ databases">
        <title>Marinomonas transparenta sp. nov. and Marinomonas sargassi sp. nov., isolated from marine alga (Sargassum natans (L.) Gaillon).</title>
        <authorList>
            <person name="Wang Y."/>
        </authorList>
    </citation>
    <scope>NUCLEOTIDE SEQUENCE [LARGE SCALE GENOMIC DNA]</scope>
    <source>
        <strain evidence="2 3">C2222</strain>
    </source>
</reference>
<dbReference type="Pfam" id="PF10067">
    <property type="entry name" value="DUF2306"/>
    <property type="match status" value="1"/>
</dbReference>
<gene>
    <name evidence="2" type="ORF">OFY17_03090</name>
</gene>
<keyword evidence="1" id="KW-0812">Transmembrane</keyword>
<feature type="transmembrane region" description="Helical" evidence="1">
    <location>
        <begin position="6"/>
        <end position="23"/>
    </location>
</feature>
<keyword evidence="3" id="KW-1185">Reference proteome</keyword>
<evidence type="ECO:0000313" key="3">
    <source>
        <dbReference type="Proteomes" id="UP001209713"/>
    </source>
</evidence>
<organism evidence="2 3">
    <name type="scientific">Marinomonas sargassi</name>
    <dbReference type="NCBI Taxonomy" id="2984494"/>
    <lineage>
        <taxon>Bacteria</taxon>
        <taxon>Pseudomonadati</taxon>
        <taxon>Pseudomonadota</taxon>
        <taxon>Gammaproteobacteria</taxon>
        <taxon>Oceanospirillales</taxon>
        <taxon>Oceanospirillaceae</taxon>
        <taxon>Marinomonas</taxon>
    </lineage>
</organism>
<accession>A0ABT2YPP4</accession>
<comment type="caution">
    <text evidence="2">The sequence shown here is derived from an EMBL/GenBank/DDBJ whole genome shotgun (WGS) entry which is preliminary data.</text>
</comment>
<evidence type="ECO:0000256" key="1">
    <source>
        <dbReference type="SAM" id="Phobius"/>
    </source>
</evidence>
<feature type="transmembrane region" description="Helical" evidence="1">
    <location>
        <begin position="32"/>
        <end position="51"/>
    </location>
</feature>
<dbReference type="Proteomes" id="UP001209713">
    <property type="component" value="Unassembled WGS sequence"/>
</dbReference>
<keyword evidence="1" id="KW-0472">Membrane</keyword>
<protein>
    <submittedName>
        <fullName evidence="2">DUF2306 domain-containing protein</fullName>
    </submittedName>
</protein>
<sequence length="123" mass="13483">MFLALHITAAFFALISGAFQLAMPKGTKQHKFIGRFWMLAMTVTALSSFALKGFDPVIGSLSVIHFLSIWVLICVAASIYFAKVGNIKRHKNFAVGAFYGLVGAGFGTLAPGRLIHEWLFNLF</sequence>